<evidence type="ECO:0000313" key="1">
    <source>
        <dbReference type="EMBL" id="QOJ79490.1"/>
    </source>
</evidence>
<dbReference type="Proteomes" id="UP000594121">
    <property type="component" value="Chromosome"/>
</dbReference>
<dbReference type="KEGG" id="thel:IG193_03240"/>
<sequence length="178" mass="20493">MSKVEPVSAMGFFVVTNNLEVYQTVVFEYFDGEREYARIVEDEEELERELGRLAAAMQGYLDLEEVVLNGKRVKPEVKAVDIGFKGAPEEVFITYFIFFKGVPKDGVNYYENLYENEVAEYPITAYWYFPPGSKITNAQMSGEVTIVAPNILVAHLDEGERIYGYERIEFILPRRRTS</sequence>
<keyword evidence="2" id="KW-1185">Reference proteome</keyword>
<name>A0A7L9FI71_9CREN</name>
<gene>
    <name evidence="1" type="ORF">IG193_03240</name>
</gene>
<dbReference type="AlphaFoldDB" id="A0A7L9FI71"/>
<dbReference type="RefSeq" id="WP_192819462.1">
    <property type="nucleotide sequence ID" value="NZ_CP062310.1"/>
</dbReference>
<evidence type="ECO:0000313" key="2">
    <source>
        <dbReference type="Proteomes" id="UP000594121"/>
    </source>
</evidence>
<proteinExistence type="predicted"/>
<dbReference type="GeneID" id="59148878"/>
<organism evidence="1 2">
    <name type="scientific">Infirmifilum lucidum</name>
    <dbReference type="NCBI Taxonomy" id="2776706"/>
    <lineage>
        <taxon>Archaea</taxon>
        <taxon>Thermoproteota</taxon>
        <taxon>Thermoprotei</taxon>
        <taxon>Thermofilales</taxon>
        <taxon>Thermofilaceae</taxon>
        <taxon>Infirmifilum</taxon>
    </lineage>
</organism>
<accession>A0A7L9FI71</accession>
<reference evidence="1 2" key="1">
    <citation type="submission" date="2020-10" db="EMBL/GenBank/DDBJ databases">
        <title>Thermofilum lucidum 3507LT sp. nov. a novel member of Thermofilaceae family isolated from Chile hot spring, and proposal of description order Thermofilales.</title>
        <authorList>
            <person name="Zayulina K.S."/>
            <person name="Elcheninov A.G."/>
            <person name="Toshchakov S.V."/>
            <person name="Kublanov I.V."/>
        </authorList>
    </citation>
    <scope>NUCLEOTIDE SEQUENCE [LARGE SCALE GENOMIC DNA]</scope>
    <source>
        <strain evidence="1 2">3507LT</strain>
    </source>
</reference>
<dbReference type="EMBL" id="CP062310">
    <property type="protein sequence ID" value="QOJ79490.1"/>
    <property type="molecule type" value="Genomic_DNA"/>
</dbReference>
<dbReference type="InParanoid" id="A0A7L9FI71"/>
<protein>
    <submittedName>
        <fullName evidence="1">Uncharacterized protein</fullName>
    </submittedName>
</protein>